<keyword evidence="2" id="KW-1185">Reference proteome</keyword>
<proteinExistence type="predicted"/>
<sequence length="150" mass="16120">MSGPQCCENPPTLSPSSGVWSAVVIGGLKSYFSDPSDSKLAVIIASDVYGCEAATSTLVKAFSSAPIFCKYCQESRTRIAILLSVVCKVACGRVPFCASKVLTTGVGFGLVWPLWAVNKQRDTVTSISKNSDKLDMKEEEIMNNLDRTLN</sequence>
<dbReference type="PANTHER" id="PTHR35095">
    <property type="entry name" value="OS05G0143300 PROTEIN"/>
    <property type="match status" value="1"/>
</dbReference>
<dbReference type="PANTHER" id="PTHR35095:SF1">
    <property type="entry name" value="OS05G0143300 PROTEIN"/>
    <property type="match status" value="1"/>
</dbReference>
<protein>
    <submittedName>
        <fullName evidence="1">Uncharacterized protein</fullName>
    </submittedName>
</protein>
<evidence type="ECO:0000313" key="1">
    <source>
        <dbReference type="EMBL" id="KAL2510639.1"/>
    </source>
</evidence>
<comment type="caution">
    <text evidence="1">The sequence shown here is derived from an EMBL/GenBank/DDBJ whole genome shotgun (WGS) entry which is preliminary data.</text>
</comment>
<accession>A0ABD1TD57</accession>
<organism evidence="1 2">
    <name type="scientific">Abeliophyllum distichum</name>
    <dbReference type="NCBI Taxonomy" id="126358"/>
    <lineage>
        <taxon>Eukaryota</taxon>
        <taxon>Viridiplantae</taxon>
        <taxon>Streptophyta</taxon>
        <taxon>Embryophyta</taxon>
        <taxon>Tracheophyta</taxon>
        <taxon>Spermatophyta</taxon>
        <taxon>Magnoliopsida</taxon>
        <taxon>eudicotyledons</taxon>
        <taxon>Gunneridae</taxon>
        <taxon>Pentapetalae</taxon>
        <taxon>asterids</taxon>
        <taxon>lamiids</taxon>
        <taxon>Lamiales</taxon>
        <taxon>Oleaceae</taxon>
        <taxon>Forsythieae</taxon>
        <taxon>Abeliophyllum</taxon>
    </lineage>
</organism>
<evidence type="ECO:0000313" key="2">
    <source>
        <dbReference type="Proteomes" id="UP001604336"/>
    </source>
</evidence>
<dbReference type="EMBL" id="JBFOLK010000005">
    <property type="protein sequence ID" value="KAL2510639.1"/>
    <property type="molecule type" value="Genomic_DNA"/>
</dbReference>
<reference evidence="2" key="1">
    <citation type="submission" date="2024-07" db="EMBL/GenBank/DDBJ databases">
        <title>Two chromosome-level genome assemblies of Korean endemic species Abeliophyllum distichum and Forsythia ovata (Oleaceae).</title>
        <authorList>
            <person name="Jang H."/>
        </authorList>
    </citation>
    <scope>NUCLEOTIDE SEQUENCE [LARGE SCALE GENOMIC DNA]</scope>
</reference>
<gene>
    <name evidence="1" type="ORF">Adt_16239</name>
</gene>
<dbReference type="AlphaFoldDB" id="A0ABD1TD57"/>
<dbReference type="Proteomes" id="UP001604336">
    <property type="component" value="Unassembled WGS sequence"/>
</dbReference>
<name>A0ABD1TD57_9LAMI</name>